<proteinExistence type="predicted"/>
<dbReference type="PROSITE" id="PS51257">
    <property type="entry name" value="PROKAR_LIPOPROTEIN"/>
    <property type="match status" value="1"/>
</dbReference>
<dbReference type="KEGG" id="pna:Pnap_0059"/>
<dbReference type="OrthoDB" id="9146340at2"/>
<feature type="chain" id="PRO_5002639870" description="Carboxypeptidase regulatory-like domain-containing protein" evidence="1">
    <location>
        <begin position="29"/>
        <end position="768"/>
    </location>
</feature>
<evidence type="ECO:0008006" key="4">
    <source>
        <dbReference type="Google" id="ProtNLM"/>
    </source>
</evidence>
<dbReference type="AlphaFoldDB" id="A1VIA7"/>
<keyword evidence="1" id="KW-0732">Signal</keyword>
<feature type="signal peptide" evidence="1">
    <location>
        <begin position="1"/>
        <end position="28"/>
    </location>
</feature>
<dbReference type="EMBL" id="CP000529">
    <property type="protein sequence ID" value="ABM35385.1"/>
    <property type="molecule type" value="Genomic_DNA"/>
</dbReference>
<keyword evidence="3" id="KW-1185">Reference proteome</keyword>
<gene>
    <name evidence="2" type="ordered locus">Pnap_0059</name>
</gene>
<protein>
    <recommendedName>
        <fullName evidence="4">Carboxypeptidase regulatory-like domain-containing protein</fullName>
    </recommendedName>
</protein>
<organism evidence="2 3">
    <name type="scientific">Polaromonas naphthalenivorans (strain CJ2)</name>
    <dbReference type="NCBI Taxonomy" id="365044"/>
    <lineage>
        <taxon>Bacteria</taxon>
        <taxon>Pseudomonadati</taxon>
        <taxon>Pseudomonadota</taxon>
        <taxon>Betaproteobacteria</taxon>
        <taxon>Burkholderiales</taxon>
        <taxon>Comamonadaceae</taxon>
        <taxon>Polaromonas</taxon>
    </lineage>
</organism>
<evidence type="ECO:0000313" key="2">
    <source>
        <dbReference type="EMBL" id="ABM35385.1"/>
    </source>
</evidence>
<reference evidence="3" key="1">
    <citation type="journal article" date="2009" name="Environ. Microbiol.">
        <title>The genome of Polaromonas naphthalenivorans strain CJ2, isolated from coal tar-contaminated sediment, reveals physiological and metabolic versatility and evolution through extensive horizontal gene transfer.</title>
        <authorList>
            <person name="Yagi J.M."/>
            <person name="Sims D."/>
            <person name="Brettin T."/>
            <person name="Bruce D."/>
            <person name="Madsen E.L."/>
        </authorList>
    </citation>
    <scope>NUCLEOTIDE SEQUENCE [LARGE SCALE GENOMIC DNA]</scope>
    <source>
        <strain evidence="3">CJ2</strain>
    </source>
</reference>
<accession>A1VIA7</accession>
<dbReference type="eggNOG" id="COG2340">
    <property type="taxonomic scope" value="Bacteria"/>
</dbReference>
<dbReference type="Proteomes" id="UP000000644">
    <property type="component" value="Chromosome"/>
</dbReference>
<evidence type="ECO:0000256" key="1">
    <source>
        <dbReference type="SAM" id="SignalP"/>
    </source>
</evidence>
<name>A1VIA7_POLNA</name>
<sequence length="768" mass="79593">MKSTKIVAALAVAALITGCGGGSGNGSAVDTPQNTSLSIQGDAIKGPMAQAKISLYKTTADGKQGDLLQETTSDNNGHYSVTLNGYSGIVIAVASVVSGKTTMYDEATGQTISPTAGFTLRASFPVESGKTYSAQINPFTDLATAAAMAKSGGLTTINVEQANSDLAAALTFNPLTTTPTFNAGKPTNSAAAVLVAVSQMALSGELGCITGDQAAKVACVTTTLSTKGLADAGVKSALQAKINLVVDAAGLPALLIGGAPGTPVSTATPLEQTKAFMATLRSNAKALDAADLSLQTELQKVADDMKSRTAPIASSSITALNVARLGVQLWNDVIKGGAPFVTGRTFYKGYEYLGGCSFYSDTNYNTLATSKTDAKYVACQAATQQIPPTDANGEYKPCYAVGQWCATQWSYRVRLHPDAADVHKFTIYTQTREAKITVKTVSPATFDETRTPYGAAFPGNAATLATQHDGSGQVTALNLSGELSPAFSITSNFASYFDTTLNRWVYKPNTVATVLGDKHNVTLSAALTKVGTLDNLALSGSMELIKAGALETRLELSAGSYLQARQDAAGNYEAQDGSQEMLLKLKGGTAGSTLTGDLKISAFKLDASGTSYIPTLVAFNGSVQRNGIAFFEGALTGEALNYASFNSTLPRSGTNVQTLRAGLMGKVTIPNRPVLSISLSATQNDKGSSASNTTALSGQYVQGLLTINMSGAASATANIITLESTSGVKLVIDKSQPVYPLTKSGQAVGQYSTLTNRITYTDSSYEQF</sequence>
<dbReference type="RefSeq" id="WP_011799495.1">
    <property type="nucleotide sequence ID" value="NC_008781.1"/>
</dbReference>
<evidence type="ECO:0000313" key="3">
    <source>
        <dbReference type="Proteomes" id="UP000000644"/>
    </source>
</evidence>
<dbReference type="HOGENOM" id="CLU_363637_0_0_4"/>
<dbReference type="STRING" id="365044.Pnap_0059"/>